<dbReference type="PROSITE" id="PS51450">
    <property type="entry name" value="LRR"/>
    <property type="match status" value="1"/>
</dbReference>
<evidence type="ECO:0000256" key="3">
    <source>
        <dbReference type="SAM" id="Coils"/>
    </source>
</evidence>
<dbReference type="SUPFAM" id="SSF52058">
    <property type="entry name" value="L domain-like"/>
    <property type="match status" value="1"/>
</dbReference>
<name>A0A8C6NM76_NOTFU</name>
<evidence type="ECO:0000256" key="2">
    <source>
        <dbReference type="ARBA" id="ARBA00022737"/>
    </source>
</evidence>
<dbReference type="InterPro" id="IPR032675">
    <property type="entry name" value="LRR_dom_sf"/>
</dbReference>
<sequence length="276" mass="31726">GPLDPVLDLSCRKFKKLPSRVCGLMHLEKLYVCENRLRTVPDSIFQLQGLKTLALDFNKLEDVPLAVCELTGLTRLYLGSNRLMSLPPEIKNLKNLRCLSVESNFFQRFPREVYDLPHLKSLQIGDNRLKTLPPDLTRMEALRGLWLYTNRFETFPNVLLHMKNLEILDLDKNKLSELPSLKRLKCLHLFSYDHNPIKQPPAVGEEVILVGEGAAEFMEIREARKERRRKAAEQEAEELTMAGEEPVIHGQNLVSSFCHRQEAGPSFFSHLCTQYS</sequence>
<dbReference type="PANTHER" id="PTHR48051:SF51">
    <property type="entry name" value="LEUCINE-RICH REPEAT-CONTAINING PROTEIN 10B"/>
    <property type="match status" value="1"/>
</dbReference>
<keyword evidence="6" id="KW-1185">Reference proteome</keyword>
<dbReference type="Pfam" id="PF23598">
    <property type="entry name" value="LRR_14"/>
    <property type="match status" value="1"/>
</dbReference>
<reference evidence="5" key="1">
    <citation type="submission" date="2014-08" db="EMBL/GenBank/DDBJ databases">
        <authorList>
            <person name="Senf B."/>
            <person name="Petzold A."/>
            <person name="Downie B.R."/>
            <person name="Koch P."/>
            <person name="Platzer M."/>
        </authorList>
    </citation>
    <scope>NUCLEOTIDE SEQUENCE [LARGE SCALE GENOMIC DNA]</scope>
    <source>
        <strain evidence="5">GRZ</strain>
    </source>
</reference>
<evidence type="ECO:0000313" key="5">
    <source>
        <dbReference type="Ensembl" id="ENSNFUP00015011422.1"/>
    </source>
</evidence>
<keyword evidence="3" id="KW-0175">Coiled coil</keyword>
<dbReference type="PANTHER" id="PTHR48051">
    <property type="match status" value="1"/>
</dbReference>
<evidence type="ECO:0000256" key="1">
    <source>
        <dbReference type="ARBA" id="ARBA00022614"/>
    </source>
</evidence>
<dbReference type="InterPro" id="IPR003591">
    <property type="entry name" value="Leu-rich_rpt_typical-subtyp"/>
</dbReference>
<dbReference type="AlphaFoldDB" id="A0A8C6NM76"/>
<gene>
    <name evidence="5" type="primary">LRRC10B</name>
</gene>
<accession>A0A8C6NM76</accession>
<evidence type="ECO:0000313" key="6">
    <source>
        <dbReference type="Proteomes" id="UP000694548"/>
    </source>
</evidence>
<dbReference type="InterPro" id="IPR050216">
    <property type="entry name" value="LRR_domain-containing"/>
</dbReference>
<reference evidence="5" key="3">
    <citation type="submission" date="2025-09" db="UniProtKB">
        <authorList>
            <consortium name="Ensembl"/>
        </authorList>
    </citation>
    <scope>IDENTIFICATION</scope>
</reference>
<dbReference type="InterPro" id="IPR055414">
    <property type="entry name" value="LRR_R13L4/SHOC2-like"/>
</dbReference>
<proteinExistence type="predicted"/>
<dbReference type="Pfam" id="PF13855">
    <property type="entry name" value="LRR_8"/>
    <property type="match status" value="1"/>
</dbReference>
<dbReference type="Gene3D" id="3.80.10.10">
    <property type="entry name" value="Ribonuclease Inhibitor"/>
    <property type="match status" value="2"/>
</dbReference>
<keyword evidence="1" id="KW-0433">Leucine-rich repeat</keyword>
<dbReference type="Proteomes" id="UP000694548">
    <property type="component" value="Chromosome sgr13"/>
</dbReference>
<dbReference type="GO" id="GO:0005737">
    <property type="term" value="C:cytoplasm"/>
    <property type="evidence" value="ECO:0007669"/>
    <property type="project" value="TreeGrafter"/>
</dbReference>
<feature type="coiled-coil region" evidence="3">
    <location>
        <begin position="215"/>
        <end position="242"/>
    </location>
</feature>
<dbReference type="SMART" id="SM00364">
    <property type="entry name" value="LRR_BAC"/>
    <property type="match status" value="5"/>
</dbReference>
<organism evidence="5 6">
    <name type="scientific">Nothobranchius furzeri</name>
    <name type="common">Turquoise killifish</name>
    <dbReference type="NCBI Taxonomy" id="105023"/>
    <lineage>
        <taxon>Eukaryota</taxon>
        <taxon>Metazoa</taxon>
        <taxon>Chordata</taxon>
        <taxon>Craniata</taxon>
        <taxon>Vertebrata</taxon>
        <taxon>Euteleostomi</taxon>
        <taxon>Actinopterygii</taxon>
        <taxon>Neopterygii</taxon>
        <taxon>Teleostei</taxon>
        <taxon>Neoteleostei</taxon>
        <taxon>Acanthomorphata</taxon>
        <taxon>Ovalentaria</taxon>
        <taxon>Atherinomorphae</taxon>
        <taxon>Cyprinodontiformes</taxon>
        <taxon>Nothobranchiidae</taxon>
        <taxon>Nothobranchius</taxon>
    </lineage>
</organism>
<feature type="domain" description="Disease resistance R13L4/SHOC-2-like LRR" evidence="4">
    <location>
        <begin position="6"/>
        <end position="101"/>
    </location>
</feature>
<protein>
    <submittedName>
        <fullName evidence="5">Leucine rich repeat containing 10B</fullName>
    </submittedName>
</protein>
<dbReference type="GeneTree" id="ENSGT00940000155040"/>
<dbReference type="Ensembl" id="ENSNFUT00015011997.1">
    <property type="protein sequence ID" value="ENSNFUP00015011422.1"/>
    <property type="gene ID" value="ENSNFUG00015005622.1"/>
</dbReference>
<reference evidence="5" key="2">
    <citation type="submission" date="2025-08" db="UniProtKB">
        <authorList>
            <consortium name="Ensembl"/>
        </authorList>
    </citation>
    <scope>IDENTIFICATION</scope>
</reference>
<dbReference type="InterPro" id="IPR001611">
    <property type="entry name" value="Leu-rich_rpt"/>
</dbReference>
<dbReference type="SMART" id="SM00369">
    <property type="entry name" value="LRR_TYP"/>
    <property type="match status" value="5"/>
</dbReference>
<evidence type="ECO:0000259" key="4">
    <source>
        <dbReference type="Pfam" id="PF23598"/>
    </source>
</evidence>
<keyword evidence="2" id="KW-0677">Repeat</keyword>